<accession>A0A0L0D074</accession>
<name>A0A0L0D074_PLAFA</name>
<dbReference type="InterPro" id="IPR039720">
    <property type="entry name" value="TMEM94"/>
</dbReference>
<reference evidence="3" key="1">
    <citation type="submission" date="2015-07" db="EMBL/GenBank/DDBJ databases">
        <title>Annotation of Plasmodium falciparum RAJ116.</title>
        <authorList>
            <consortium name="The Broad Institute Genome Sequencing Platform"/>
            <person name="Volkman S.K."/>
            <person name="Neafsey D.E."/>
            <person name="Dash A.P."/>
            <person name="Chitnis C.E."/>
            <person name="Hartl D.L."/>
            <person name="Young S.K."/>
            <person name="Zeng Q."/>
            <person name="Koehrsen M."/>
            <person name="Alvarado L."/>
            <person name="Berlin A."/>
            <person name="Borenstein D."/>
            <person name="Chapman S.B."/>
            <person name="Chen Z."/>
            <person name="Engels R."/>
            <person name="Freedman E."/>
            <person name="Gellesch M."/>
            <person name="Goldberg J."/>
            <person name="Griggs A."/>
            <person name="Gujja S."/>
            <person name="Heilman E.R."/>
            <person name="Heiman D.I."/>
            <person name="Howarth C."/>
            <person name="Jen D."/>
            <person name="Larson L."/>
            <person name="Mehta T."/>
            <person name="Neiman D."/>
            <person name="Park D."/>
            <person name="Pearson M."/>
            <person name="Roberts A."/>
            <person name="Saif S."/>
            <person name="Shea T."/>
            <person name="Shenoy N."/>
            <person name="Sisk P."/>
            <person name="Stolte C."/>
            <person name="Sykes S."/>
            <person name="Walk T."/>
            <person name="White J."/>
            <person name="Yandava C."/>
            <person name="Haas B."/>
            <person name="Henn M.R."/>
            <person name="Nusbaum C."/>
            <person name="Birren B."/>
        </authorList>
    </citation>
    <scope>NUCLEOTIDE SEQUENCE [LARGE SCALE GENOMIC DNA]</scope>
    <source>
        <strain evidence="3">RAJ116</strain>
    </source>
</reference>
<keyword evidence="1" id="KW-0812">Transmembrane</keyword>
<feature type="transmembrane region" description="Helical" evidence="1">
    <location>
        <begin position="21"/>
        <end position="38"/>
    </location>
</feature>
<evidence type="ECO:0000256" key="1">
    <source>
        <dbReference type="SAM" id="Phobius"/>
    </source>
</evidence>
<organism evidence="2 3">
    <name type="scientific">Plasmodium falciparum RAJ116</name>
    <dbReference type="NCBI Taxonomy" id="580058"/>
    <lineage>
        <taxon>Eukaryota</taxon>
        <taxon>Sar</taxon>
        <taxon>Alveolata</taxon>
        <taxon>Apicomplexa</taxon>
        <taxon>Aconoidasida</taxon>
        <taxon>Haemosporida</taxon>
        <taxon>Plasmodiidae</taxon>
        <taxon>Plasmodium</taxon>
        <taxon>Plasmodium (Laverania)</taxon>
    </lineage>
</organism>
<feature type="transmembrane region" description="Helical" evidence="1">
    <location>
        <begin position="81"/>
        <end position="100"/>
    </location>
</feature>
<dbReference type="PANTHER" id="PTHR13219:SF6">
    <property type="entry name" value="TRANSMEMBRANE PROTEIN 94"/>
    <property type="match status" value="1"/>
</dbReference>
<dbReference type="Proteomes" id="UP000054566">
    <property type="component" value="Unassembled WGS sequence"/>
</dbReference>
<evidence type="ECO:0000313" key="2">
    <source>
        <dbReference type="EMBL" id="KNC38095.1"/>
    </source>
</evidence>
<sequence>MSQDLKRKLLKDINYYCNDNIYLLGSFYKCQLLIYSFYKNDSMENVNMFSLRDLQNIYASFGVFEAGIKKICVYKYYPDTVLITLMVIFNVVILIINEILKKVEERIKINRQKYLKVLFGTRLGMWSPK</sequence>
<reference evidence="3" key="2">
    <citation type="submission" date="2015-07" db="EMBL/GenBank/DDBJ databases">
        <title>The genome sequence of Plasmodium falciparum RAJ116.</title>
        <authorList>
            <consortium name="The Broad Institute Genome Sequencing Platform"/>
            <person name="Volkman S.K."/>
            <person name="Neafsey D.E."/>
            <person name="Dash A.P."/>
            <person name="Chitnis C.E."/>
            <person name="Hartl D.L."/>
            <person name="Young S.K."/>
            <person name="Kodira C.D."/>
            <person name="Zeng Q."/>
            <person name="Koehrsen M."/>
            <person name="Godfrey P."/>
            <person name="Alvarado L."/>
            <person name="Berlin A."/>
            <person name="Borenstein D."/>
            <person name="Chen Z."/>
            <person name="Engels R."/>
            <person name="Freedman E."/>
            <person name="Gellesch M."/>
            <person name="Goldberg J."/>
            <person name="Griggs A."/>
            <person name="Gujja S."/>
            <person name="Heiman D."/>
            <person name="Hepburn T."/>
            <person name="Howarth C."/>
            <person name="Jen D."/>
            <person name="Larson L."/>
            <person name="Lewis B."/>
            <person name="Mehta T."/>
            <person name="Park D."/>
            <person name="Pearson M."/>
            <person name="Roberts A."/>
            <person name="Saif S."/>
            <person name="Shea T."/>
            <person name="Shenoy N."/>
            <person name="Sisk P."/>
            <person name="Stolte C."/>
            <person name="Sykes S."/>
            <person name="Walk T."/>
            <person name="White J."/>
            <person name="Yandava C."/>
            <person name="Wirth D.F."/>
            <person name="Nusbaum C."/>
            <person name="Birren B."/>
        </authorList>
    </citation>
    <scope>NUCLEOTIDE SEQUENCE [LARGE SCALE GENOMIC DNA]</scope>
    <source>
        <strain evidence="3">RAJ116</strain>
    </source>
</reference>
<dbReference type="OrthoDB" id="5568754at2759"/>
<keyword evidence="1" id="KW-0472">Membrane</keyword>
<proteinExistence type="predicted"/>
<dbReference type="EMBL" id="GG664879">
    <property type="protein sequence ID" value="KNC38095.1"/>
    <property type="molecule type" value="Genomic_DNA"/>
</dbReference>
<evidence type="ECO:0000313" key="3">
    <source>
        <dbReference type="Proteomes" id="UP000054566"/>
    </source>
</evidence>
<dbReference type="PANTHER" id="PTHR13219">
    <property type="entry name" value="TRANSMEMBRANE PROTEIN 94"/>
    <property type="match status" value="1"/>
</dbReference>
<keyword evidence="1" id="KW-1133">Transmembrane helix</keyword>
<protein>
    <submittedName>
        <fullName evidence="2">Uncharacterized protein</fullName>
    </submittedName>
</protein>
<dbReference type="AlphaFoldDB" id="A0A0L0D074"/>
<gene>
    <name evidence="2" type="ORF">PFLG_03053</name>
</gene>